<evidence type="ECO:0000313" key="3">
    <source>
        <dbReference type="Proteomes" id="UP000002016"/>
    </source>
</evidence>
<organism evidence="2 3">
    <name type="scientific">Pseudothermotoga lettingae (strain ATCC BAA-301 / DSM 14385 / NBRC 107922 / TMO)</name>
    <name type="common">Thermotoga lettingae</name>
    <dbReference type="NCBI Taxonomy" id="416591"/>
    <lineage>
        <taxon>Bacteria</taxon>
        <taxon>Thermotogati</taxon>
        <taxon>Thermotogota</taxon>
        <taxon>Thermotogae</taxon>
        <taxon>Thermotogales</taxon>
        <taxon>Thermotogaceae</taxon>
        <taxon>Pseudothermotoga</taxon>
    </lineage>
</organism>
<feature type="domain" description="AAA+ ATPase" evidence="1">
    <location>
        <begin position="37"/>
        <end position="148"/>
    </location>
</feature>
<dbReference type="InterPro" id="IPR003593">
    <property type="entry name" value="AAA+_ATPase"/>
</dbReference>
<name>A8F6H5_PSELT</name>
<protein>
    <submittedName>
        <fullName evidence="2">AAA ATPase</fullName>
    </submittedName>
</protein>
<dbReference type="PANTHER" id="PTHR42990:SF1">
    <property type="entry name" value="AAA+ ATPASE DOMAIN-CONTAINING PROTEIN"/>
    <property type="match status" value="1"/>
</dbReference>
<reference evidence="2 3" key="2">
    <citation type="journal article" date="2009" name="Proc. Natl. Acad. Sci. U.S.A.">
        <title>On the chimeric nature, thermophilic origin, and phylogenetic placement of the Thermotogales.</title>
        <authorList>
            <person name="Zhaxybayeva O."/>
            <person name="Swithers K.S."/>
            <person name="Lapierre P."/>
            <person name="Fournier G.P."/>
            <person name="Bickhart D.M."/>
            <person name="DeBoy R.T."/>
            <person name="Nelson K.E."/>
            <person name="Nesbo C.L."/>
            <person name="Doolittle W.F."/>
            <person name="Gogarten J.P."/>
            <person name="Noll K.M."/>
        </authorList>
    </citation>
    <scope>NUCLEOTIDE SEQUENCE [LARGE SCALE GENOMIC DNA]</scope>
    <source>
        <strain evidence="3">ATCC BAA-301 / DSM 14385 / NBRC 107922 / TMO</strain>
    </source>
</reference>
<dbReference type="STRING" id="416591.Tlet_1197"/>
<dbReference type="InterPro" id="IPR027417">
    <property type="entry name" value="P-loop_NTPase"/>
</dbReference>
<evidence type="ECO:0000259" key="1">
    <source>
        <dbReference type="SMART" id="SM00382"/>
    </source>
</evidence>
<dbReference type="Gene3D" id="3.40.50.300">
    <property type="entry name" value="P-loop containing nucleotide triphosphate hydrolases"/>
    <property type="match status" value="1"/>
</dbReference>
<dbReference type="RefSeq" id="WP_012003240.1">
    <property type="nucleotide sequence ID" value="NC_009828.1"/>
</dbReference>
<dbReference type="EMBL" id="CP000812">
    <property type="protein sequence ID" value="ABV33759.1"/>
    <property type="molecule type" value="Genomic_DNA"/>
</dbReference>
<evidence type="ECO:0000313" key="2">
    <source>
        <dbReference type="EMBL" id="ABV33759.1"/>
    </source>
</evidence>
<dbReference type="InterPro" id="IPR041682">
    <property type="entry name" value="AAA_14"/>
</dbReference>
<dbReference type="Proteomes" id="UP000002016">
    <property type="component" value="Chromosome"/>
</dbReference>
<dbReference type="SMART" id="SM00382">
    <property type="entry name" value="AAA"/>
    <property type="match status" value="1"/>
</dbReference>
<dbReference type="CDD" id="cd00009">
    <property type="entry name" value="AAA"/>
    <property type="match status" value="1"/>
</dbReference>
<sequence length="388" mass="45426">MELNQIIEKLELRTNRLISFLPERKRLFFDDLEKKFQNRAILLYGPRGVGKTTFLLFMAKKRNLFYISGDDPLLLSYSLRDLIEKILMNYPGIIIDEVHSLPNWDVVLKTIYDSFPNKIIWVSDSSSVILKKSIIDLSRRFVLIKLPLMSLREYIHFETGKVIGKLQFPSEDFLNYAAEVVKQVDVLNYFKDYRQKGTRPFYIEGNFKEKMMNILEKTLYYDIPHFVDTVSDNHFGVMRAMISHLLYSKIPTVNIESMCKEWSTGKPKLYQLLRAMGEVNIINIVWKEKTERPYSKGSKIFFADPAFYYVFEGEIGNFREAFSVFALKEKGKIWAAKNEQDGDFVFEGMKLEIGGKKKSSKSSDFVLRDDIDLPLRNVIPLWILGMLW</sequence>
<dbReference type="AlphaFoldDB" id="A8F6H5"/>
<keyword evidence="3" id="KW-1185">Reference proteome</keyword>
<reference evidence="2 3" key="1">
    <citation type="submission" date="2007-08" db="EMBL/GenBank/DDBJ databases">
        <title>Complete sequence of Thermotoga lettingae TMO.</title>
        <authorList>
            <consortium name="US DOE Joint Genome Institute"/>
            <person name="Copeland A."/>
            <person name="Lucas S."/>
            <person name="Lapidus A."/>
            <person name="Barry K."/>
            <person name="Glavina del Rio T."/>
            <person name="Dalin E."/>
            <person name="Tice H."/>
            <person name="Pitluck S."/>
            <person name="Foster B."/>
            <person name="Bruce D."/>
            <person name="Schmutz J."/>
            <person name="Larimer F."/>
            <person name="Land M."/>
            <person name="Hauser L."/>
            <person name="Kyrpides N."/>
            <person name="Mikhailova N."/>
            <person name="Nelson K."/>
            <person name="Gogarten J.P."/>
            <person name="Noll K."/>
            <person name="Richardson P."/>
        </authorList>
    </citation>
    <scope>NUCLEOTIDE SEQUENCE [LARGE SCALE GENOMIC DNA]</scope>
    <source>
        <strain evidence="3">ATCC BAA-301 / DSM 14385 / NBRC 107922 / TMO</strain>
    </source>
</reference>
<dbReference type="PANTHER" id="PTHR42990">
    <property type="entry name" value="ATPASE"/>
    <property type="match status" value="1"/>
</dbReference>
<dbReference type="HOGENOM" id="CLU_058017_0_0_0"/>
<accession>A8F6H5</accession>
<dbReference type="SUPFAM" id="SSF52540">
    <property type="entry name" value="P-loop containing nucleoside triphosphate hydrolases"/>
    <property type="match status" value="1"/>
</dbReference>
<dbReference type="eggNOG" id="COG1373">
    <property type="taxonomic scope" value="Bacteria"/>
</dbReference>
<dbReference type="OrthoDB" id="9768467at2"/>
<proteinExistence type="predicted"/>
<gene>
    <name evidence="2" type="ordered locus">Tlet_1197</name>
</gene>
<dbReference type="KEGG" id="tle:Tlet_1197"/>
<dbReference type="Pfam" id="PF13173">
    <property type="entry name" value="AAA_14"/>
    <property type="match status" value="1"/>
</dbReference>